<evidence type="ECO:0000313" key="1">
    <source>
        <dbReference type="EMBL" id="MBD8497266.1"/>
    </source>
</evidence>
<gene>
    <name evidence="1" type="ORF">IFO66_03005</name>
</gene>
<dbReference type="Proteomes" id="UP000634529">
    <property type="component" value="Unassembled WGS sequence"/>
</dbReference>
<sequence>MSVNNPIGEYDFVIQSKDSKSKIIFTFVELEVEHLSSINYIVNIIDRGFSGEVDVWIEQEVLNDFIEKFKEANNKRAEVLNLRSMSPEEMEVRFISQKNGRCEIAYSVKRSGYSENTFVETLLKGAFEMDSEFLHLLEEKMKEINKMLRV</sequence>
<accession>A0ABR9AT27</accession>
<name>A0ABR9AT27_9BACL</name>
<keyword evidence="2" id="KW-1185">Reference proteome</keyword>
<proteinExistence type="predicted"/>
<evidence type="ECO:0000313" key="2">
    <source>
        <dbReference type="Proteomes" id="UP000634529"/>
    </source>
</evidence>
<reference evidence="1 2" key="1">
    <citation type="submission" date="2020-09" db="EMBL/GenBank/DDBJ databases">
        <title>Paenibacillus sp. CAU 1523 isolated from sand of Haeundae Beach.</title>
        <authorList>
            <person name="Kim W."/>
        </authorList>
    </citation>
    <scope>NUCLEOTIDE SEQUENCE [LARGE SCALE GENOMIC DNA]</scope>
    <source>
        <strain evidence="1 2">CAU 1523</strain>
    </source>
</reference>
<dbReference type="RefSeq" id="WP_192023676.1">
    <property type="nucleotide sequence ID" value="NZ_JACYTN010000001.1"/>
</dbReference>
<organism evidence="1 2">
    <name type="scientific">Paenibacillus arenosi</name>
    <dbReference type="NCBI Taxonomy" id="2774142"/>
    <lineage>
        <taxon>Bacteria</taxon>
        <taxon>Bacillati</taxon>
        <taxon>Bacillota</taxon>
        <taxon>Bacilli</taxon>
        <taxon>Bacillales</taxon>
        <taxon>Paenibacillaceae</taxon>
        <taxon>Paenibacillus</taxon>
    </lineage>
</organism>
<dbReference type="EMBL" id="JACYTN010000001">
    <property type="protein sequence ID" value="MBD8497266.1"/>
    <property type="molecule type" value="Genomic_DNA"/>
</dbReference>
<protein>
    <submittedName>
        <fullName evidence="1">Uncharacterized protein</fullName>
    </submittedName>
</protein>
<comment type="caution">
    <text evidence="1">The sequence shown here is derived from an EMBL/GenBank/DDBJ whole genome shotgun (WGS) entry which is preliminary data.</text>
</comment>